<evidence type="ECO:0000313" key="6">
    <source>
        <dbReference type="Proteomes" id="UP001444661"/>
    </source>
</evidence>
<protein>
    <recommendedName>
        <fullName evidence="4">NACHT domain-containing protein</fullName>
    </recommendedName>
</protein>
<keyword evidence="6" id="KW-1185">Reference proteome</keyword>
<dbReference type="EMBL" id="JAQQWK010000006">
    <property type="protein sequence ID" value="KAK8039590.1"/>
    <property type="molecule type" value="Genomic_DNA"/>
</dbReference>
<accession>A0ABR1T0W2</accession>
<sequence>MIGCAEPLLCCNPQSKLSGLVPTGLLPWYKAREGIFQLALETKTWSVACQAFFSPERSAPDWLPSHARQTSLVSHSGWGRRDPARLRFPPSHSFCSYHSTTNPTDPQRRPMDPVSAVGVAAASAQFLGIAFKAIRLCYQIRDNAESATDRNKELEGCTRELAASNAELTRPTTGRVPRRITDVAKKCERLTKEVLDLLQHVRGAGKNVSTARKLFRVMKEAKRIEKLERSLKEEERTLESLLIRDIWSVINADSVKNSTQFKSLDDKVQAVIRDLNKLESNDAGRAARLSKEITSSKAAIERKIDHSAIDVTAKIAQTDTNALERSTAAERAAEQRHQSNIQRKLEDEFLSSLFFNEMNDRFVSIKDAAPNTLEWLFYDPNADECSSMSSSSVSSLSASLSSHGSSSDHIPDRYDRWDNLYNWLRSGTSLYWICGKLGSGKSTLMAHIIQDRRTREGLDIWKGQARLHVFQFFFWRPGSELQKSILGLLRSLLYQICKAEPQFIRPILSSLSTNAQMLPDAWTTKALSIAISKAFEVGSELRFCMFLDGLDEFTGDYNELTKLILRLHVHPHVKICVSSRPEAQIVNRLSHCQQLHLEDLNHADIYNFVQQKLLDANLHLQRIDYKSADLYIADKSEGVFLYAALVTQTVTQGAAAGEDEEILVQRITSVPTGIRELFISMISNLTDYQKQSLAFYISLLRLSERLKVLIFNVAGHYLLMKLPVITLARLGEKTLSVRLEDLPRLYFQTETQIRAQSAGLLDVIEAPGPFSGYYLSQPGNEWWLSPANRISDENWARRRVSDGPPPDPKILAYERKMLCWVHRSAYDFILDADNAQNFGFSETPVEATLQKILAASILHFALAPSCVRVIIEREWGSMPPMSYKKVIGSHGTTPTEIEFWTATSFAGILLDSDGHLLNSSIKQICAVSDRTDFFVGIASSGGRLFLQLAGSLFLDPQGFICNDPRIQKGYKRRSGEPLLRLICTPYPEHETAKNRGKVYISVGRPYEEIESFVKLDLSQGAASVLLSYLRTNVVGSKYPGLEIPPRGRFSRWPLIVATEKELSTCHQLILDGVRNTEQLQDSTEKLIALACVRVHLWGLLHSIWVRLLDDQVMDTKLSSTYSSGVTSQASEKASESEGSDWLTDEEGVPPKGDSDEGSDSEWWTDDDEISETRRWLRSRDRMTIVQQNGEDWKVEENNSGDD</sequence>
<dbReference type="InterPro" id="IPR007111">
    <property type="entry name" value="NACHT_NTPase"/>
</dbReference>
<dbReference type="Gene3D" id="3.40.50.300">
    <property type="entry name" value="P-loop containing nucleotide triphosphate hydrolases"/>
    <property type="match status" value="1"/>
</dbReference>
<dbReference type="PANTHER" id="PTHR10039">
    <property type="entry name" value="AMELOGENIN"/>
    <property type="match status" value="1"/>
</dbReference>
<feature type="compositionally biased region" description="Polar residues" evidence="3">
    <location>
        <begin position="1120"/>
        <end position="1131"/>
    </location>
</feature>
<comment type="caution">
    <text evidence="5">The sequence shown here is derived from an EMBL/GenBank/DDBJ whole genome shotgun (WGS) entry which is preliminary data.</text>
</comment>
<organism evidence="5 6">
    <name type="scientific">Apiospora rasikravindrae</name>
    <dbReference type="NCBI Taxonomy" id="990691"/>
    <lineage>
        <taxon>Eukaryota</taxon>
        <taxon>Fungi</taxon>
        <taxon>Dikarya</taxon>
        <taxon>Ascomycota</taxon>
        <taxon>Pezizomycotina</taxon>
        <taxon>Sordariomycetes</taxon>
        <taxon>Xylariomycetidae</taxon>
        <taxon>Amphisphaeriales</taxon>
        <taxon>Apiosporaceae</taxon>
        <taxon>Apiospora</taxon>
    </lineage>
</organism>
<feature type="compositionally biased region" description="Acidic residues" evidence="3">
    <location>
        <begin position="1155"/>
        <end position="1169"/>
    </location>
</feature>
<feature type="coiled-coil region" evidence="2">
    <location>
        <begin position="217"/>
        <end position="281"/>
    </location>
</feature>
<feature type="region of interest" description="Disordered" evidence="3">
    <location>
        <begin position="321"/>
        <end position="340"/>
    </location>
</feature>
<evidence type="ECO:0000256" key="3">
    <source>
        <dbReference type="SAM" id="MobiDB-lite"/>
    </source>
</evidence>
<keyword evidence="1" id="KW-0677">Repeat</keyword>
<evidence type="ECO:0000313" key="5">
    <source>
        <dbReference type="EMBL" id="KAK8039590.1"/>
    </source>
</evidence>
<evidence type="ECO:0000259" key="4">
    <source>
        <dbReference type="PROSITE" id="PS50837"/>
    </source>
</evidence>
<feature type="compositionally biased region" description="Basic and acidic residues" evidence="3">
    <location>
        <begin position="327"/>
        <end position="340"/>
    </location>
</feature>
<name>A0ABR1T0W2_9PEZI</name>
<dbReference type="PANTHER" id="PTHR10039:SF5">
    <property type="entry name" value="NACHT DOMAIN-CONTAINING PROTEIN"/>
    <property type="match status" value="1"/>
</dbReference>
<dbReference type="Proteomes" id="UP001444661">
    <property type="component" value="Unassembled WGS sequence"/>
</dbReference>
<evidence type="ECO:0000256" key="2">
    <source>
        <dbReference type="SAM" id="Coils"/>
    </source>
</evidence>
<keyword evidence="2" id="KW-0175">Coiled coil</keyword>
<feature type="domain" description="NACHT" evidence="4">
    <location>
        <begin position="429"/>
        <end position="583"/>
    </location>
</feature>
<proteinExistence type="predicted"/>
<dbReference type="Pfam" id="PF24883">
    <property type="entry name" value="NPHP3_N"/>
    <property type="match status" value="1"/>
</dbReference>
<evidence type="ECO:0000256" key="1">
    <source>
        <dbReference type="ARBA" id="ARBA00022737"/>
    </source>
</evidence>
<reference evidence="5 6" key="1">
    <citation type="submission" date="2023-01" db="EMBL/GenBank/DDBJ databases">
        <title>Analysis of 21 Apiospora genomes using comparative genomics revels a genus with tremendous synthesis potential of carbohydrate active enzymes and secondary metabolites.</title>
        <authorList>
            <person name="Sorensen T."/>
        </authorList>
    </citation>
    <scope>NUCLEOTIDE SEQUENCE [LARGE SCALE GENOMIC DNA]</scope>
    <source>
        <strain evidence="5 6">CBS 33761</strain>
    </source>
</reference>
<dbReference type="SUPFAM" id="SSF52540">
    <property type="entry name" value="P-loop containing nucleoside triphosphate hydrolases"/>
    <property type="match status" value="1"/>
</dbReference>
<gene>
    <name evidence="5" type="ORF">PG993_008001</name>
</gene>
<dbReference type="InterPro" id="IPR056884">
    <property type="entry name" value="NPHP3-like_N"/>
</dbReference>
<dbReference type="InterPro" id="IPR027417">
    <property type="entry name" value="P-loop_NTPase"/>
</dbReference>
<dbReference type="PROSITE" id="PS50837">
    <property type="entry name" value="NACHT"/>
    <property type="match status" value="1"/>
</dbReference>
<feature type="region of interest" description="Disordered" evidence="3">
    <location>
        <begin position="1120"/>
        <end position="1169"/>
    </location>
</feature>